<accession>A0A976FGU1</accession>
<evidence type="ECO:0000313" key="3">
    <source>
        <dbReference type="Proteomes" id="UP000294530"/>
    </source>
</evidence>
<evidence type="ECO:0008006" key="4">
    <source>
        <dbReference type="Google" id="ProtNLM"/>
    </source>
</evidence>
<dbReference type="KEGG" id="blac:94352096"/>
<organism evidence="2 3">
    <name type="scientific">Bremia lactucae</name>
    <name type="common">Lettuce downy mildew</name>
    <dbReference type="NCBI Taxonomy" id="4779"/>
    <lineage>
        <taxon>Eukaryota</taxon>
        <taxon>Sar</taxon>
        <taxon>Stramenopiles</taxon>
        <taxon>Oomycota</taxon>
        <taxon>Peronosporomycetes</taxon>
        <taxon>Peronosporales</taxon>
        <taxon>Peronosporaceae</taxon>
        <taxon>Bremia</taxon>
    </lineage>
</organism>
<dbReference type="GeneID" id="94352096"/>
<sequence length="253" mass="27362">MRLSVFLAVGVALVSSRLDTTVQAADAQVKERRLNIVQAAQEAAEKGAASFQWGVNKVLRKTDDTYGEAIATALAKKKELVDPTNLRAAGGPHVDDIAKNVDGVVPPVNVVNKEVDEVAKNVDNVAKNDDVVKSLTKKEDEVIPNNKLDDVLNPTPKALPGTLEHVFESVKALANAKAVGEMPNKFTDEALMKITKKLVKETYKNPSMGAKFKKVLLWLFGGTLVGLGFYGAHQLSQQVFPSPPEKVTTKVHN</sequence>
<evidence type="ECO:0000313" key="2">
    <source>
        <dbReference type="EMBL" id="TDH66321.1"/>
    </source>
</evidence>
<feature type="signal peptide" evidence="1">
    <location>
        <begin position="1"/>
        <end position="16"/>
    </location>
</feature>
<dbReference type="AlphaFoldDB" id="A0A976FGU1"/>
<evidence type="ECO:0000256" key="1">
    <source>
        <dbReference type="SAM" id="SignalP"/>
    </source>
</evidence>
<protein>
    <recommendedName>
        <fullName evidence="4">RxLR effector protein</fullName>
    </recommendedName>
</protein>
<dbReference type="Proteomes" id="UP000294530">
    <property type="component" value="Unassembled WGS sequence"/>
</dbReference>
<keyword evidence="3" id="KW-1185">Reference proteome</keyword>
<proteinExistence type="predicted"/>
<keyword evidence="1" id="KW-0732">Signal</keyword>
<comment type="caution">
    <text evidence="2">The sequence shown here is derived from an EMBL/GenBank/DDBJ whole genome shotgun (WGS) entry which is preliminary data.</text>
</comment>
<dbReference type="EMBL" id="SHOA02000018">
    <property type="protein sequence ID" value="TDH66321.1"/>
    <property type="molecule type" value="Genomic_DNA"/>
</dbReference>
<reference evidence="2 3" key="1">
    <citation type="journal article" date="2021" name="Genome Biol.">
        <title>AFLAP: assembly-free linkage analysis pipeline using k-mers from genome sequencing data.</title>
        <authorList>
            <person name="Fletcher K."/>
            <person name="Zhang L."/>
            <person name="Gil J."/>
            <person name="Han R."/>
            <person name="Cavanaugh K."/>
            <person name="Michelmore R."/>
        </authorList>
    </citation>
    <scope>NUCLEOTIDE SEQUENCE [LARGE SCALE GENOMIC DNA]</scope>
    <source>
        <strain evidence="2 3">SF5</strain>
    </source>
</reference>
<name>A0A976FGU1_BRELC</name>
<dbReference type="RefSeq" id="XP_067815820.1">
    <property type="nucleotide sequence ID" value="XM_067966425.1"/>
</dbReference>
<feature type="chain" id="PRO_5037469309" description="RxLR effector protein" evidence="1">
    <location>
        <begin position="17"/>
        <end position="253"/>
    </location>
</feature>
<gene>
    <name evidence="2" type="ORF">CCR75_008373</name>
</gene>